<dbReference type="InterPro" id="IPR036259">
    <property type="entry name" value="MFS_trans_sf"/>
</dbReference>
<protein>
    <submittedName>
        <fullName evidence="2">Uncharacterized protein</fullName>
    </submittedName>
</protein>
<dbReference type="SUPFAM" id="SSF103473">
    <property type="entry name" value="MFS general substrate transporter"/>
    <property type="match status" value="1"/>
</dbReference>
<dbReference type="AlphaFoldDB" id="A0A7D5YYX3"/>
<evidence type="ECO:0000313" key="3">
    <source>
        <dbReference type="Proteomes" id="UP000510686"/>
    </source>
</evidence>
<keyword evidence="3" id="KW-1185">Reference proteome</keyword>
<dbReference type="RefSeq" id="XP_065987810.1">
    <property type="nucleotide sequence ID" value="XM_066131837.1"/>
</dbReference>
<proteinExistence type="predicted"/>
<dbReference type="KEGG" id="mbrn:90968262"/>
<feature type="transmembrane region" description="Helical" evidence="1">
    <location>
        <begin position="101"/>
        <end position="120"/>
    </location>
</feature>
<organism evidence="2 3">
    <name type="scientific">Metarhizium brunneum</name>
    <dbReference type="NCBI Taxonomy" id="500148"/>
    <lineage>
        <taxon>Eukaryota</taxon>
        <taxon>Fungi</taxon>
        <taxon>Dikarya</taxon>
        <taxon>Ascomycota</taxon>
        <taxon>Pezizomycotina</taxon>
        <taxon>Sordariomycetes</taxon>
        <taxon>Hypocreomycetidae</taxon>
        <taxon>Hypocreales</taxon>
        <taxon>Clavicipitaceae</taxon>
        <taxon>Metarhizium</taxon>
    </lineage>
</organism>
<keyword evidence="1" id="KW-0472">Membrane</keyword>
<dbReference type="OrthoDB" id="410267at2759"/>
<sequence length="148" mass="15944">MTTNHGEKPSTPQRDIAVSAPRNANLVSAEREVQVSFPDGGFQAWLVVGWIFNLCLFLVFFVGVQAGPVFDRQGVRLLLAAGSLCVVASLMLLSISTTCYQIMLTYSVLGGLCALANIFIRTRLAPRVNGPDGGANGKRNSVWMGQEI</sequence>
<keyword evidence="1" id="KW-1133">Transmembrane helix</keyword>
<evidence type="ECO:0000313" key="2">
    <source>
        <dbReference type="EMBL" id="QLI74102.1"/>
    </source>
</evidence>
<reference evidence="2 3" key="1">
    <citation type="submission" date="2020-07" db="EMBL/GenBank/DDBJ databases">
        <title>Telomere length de novo assembly of all 7 chromosomes of the fungus, Metarhizium brunneum, using a novel assembly pipeline.</title>
        <authorList>
            <person name="Saud z."/>
            <person name="Kortsinoglou A."/>
            <person name="Kouvelis V.N."/>
            <person name="Butt T.M."/>
        </authorList>
    </citation>
    <scope>NUCLEOTIDE SEQUENCE [LARGE SCALE GENOMIC DNA]</scope>
    <source>
        <strain evidence="2 3">4556</strain>
    </source>
</reference>
<dbReference type="EMBL" id="CP058938">
    <property type="protein sequence ID" value="QLI74102.1"/>
    <property type="molecule type" value="Genomic_DNA"/>
</dbReference>
<evidence type="ECO:0000256" key="1">
    <source>
        <dbReference type="SAM" id="Phobius"/>
    </source>
</evidence>
<name>A0A7D5YYX3_9HYPO</name>
<feature type="transmembrane region" description="Helical" evidence="1">
    <location>
        <begin position="75"/>
        <end position="95"/>
    </location>
</feature>
<dbReference type="Proteomes" id="UP000510686">
    <property type="component" value="Chromosome 7"/>
</dbReference>
<dbReference type="GeneID" id="90968262"/>
<keyword evidence="1" id="KW-0812">Transmembrane</keyword>
<feature type="transmembrane region" description="Helical" evidence="1">
    <location>
        <begin position="42"/>
        <end position="63"/>
    </location>
</feature>
<accession>A0A7D5YYX3</accession>
<gene>
    <name evidence="2" type="ORF">G6M90_00g111840</name>
</gene>